<proteinExistence type="predicted"/>
<sequence length="34" mass="3488">MLSPPRLRAYRVAFNAVASGAPVGASTGAAWQTL</sequence>
<evidence type="ECO:0000313" key="1">
    <source>
        <dbReference type="EMBL" id="DAE12418.1"/>
    </source>
</evidence>
<reference evidence="1" key="1">
    <citation type="journal article" date="2021" name="Proc. Natl. Acad. Sci. U.S.A.">
        <title>A Catalog of Tens of Thousands of Viruses from Human Metagenomes Reveals Hidden Associations with Chronic Diseases.</title>
        <authorList>
            <person name="Tisza M.J."/>
            <person name="Buck C.B."/>
        </authorList>
    </citation>
    <scope>NUCLEOTIDE SEQUENCE</scope>
    <source>
        <strain evidence="1">CtZzC3</strain>
    </source>
</reference>
<protein>
    <submittedName>
        <fullName evidence="1">Uncharacterized protein</fullName>
    </submittedName>
</protein>
<name>A0A8S5PZS9_9CAUD</name>
<dbReference type="EMBL" id="BK015551">
    <property type="protein sequence ID" value="DAE12418.1"/>
    <property type="molecule type" value="Genomic_DNA"/>
</dbReference>
<organism evidence="1">
    <name type="scientific">Myoviridae sp. ctZzC3</name>
    <dbReference type="NCBI Taxonomy" id="2825130"/>
    <lineage>
        <taxon>Viruses</taxon>
        <taxon>Duplodnaviria</taxon>
        <taxon>Heunggongvirae</taxon>
        <taxon>Uroviricota</taxon>
        <taxon>Caudoviricetes</taxon>
    </lineage>
</organism>
<accession>A0A8S5PZS9</accession>